<evidence type="ECO:0000256" key="6">
    <source>
        <dbReference type="ARBA" id="ARBA00022989"/>
    </source>
</evidence>
<keyword evidence="3 8" id="KW-0997">Cell inner membrane</keyword>
<comment type="function">
    <text evidence="8">Exports L-alanine.</text>
</comment>
<dbReference type="AlphaFoldDB" id="A0A7C1NWS4"/>
<evidence type="ECO:0000256" key="1">
    <source>
        <dbReference type="ARBA" id="ARBA00022448"/>
    </source>
</evidence>
<evidence type="ECO:0000256" key="2">
    <source>
        <dbReference type="ARBA" id="ARBA00022475"/>
    </source>
</evidence>
<reference evidence="9" key="1">
    <citation type="journal article" date="2020" name="mSystems">
        <title>Genome- and Community-Level Interaction Insights into Carbon Utilization and Element Cycling Functions of Hydrothermarchaeota in Hydrothermal Sediment.</title>
        <authorList>
            <person name="Zhou Z."/>
            <person name="Liu Y."/>
            <person name="Xu W."/>
            <person name="Pan J."/>
            <person name="Luo Z.H."/>
            <person name="Li M."/>
        </authorList>
    </citation>
    <scope>NUCLEOTIDE SEQUENCE [LARGE SCALE GENOMIC DNA]</scope>
    <source>
        <strain evidence="9">SpSt-243</strain>
    </source>
</reference>
<evidence type="ECO:0000256" key="8">
    <source>
        <dbReference type="HAMAP-Rule" id="MF_00914"/>
    </source>
</evidence>
<dbReference type="InterPro" id="IPR010574">
    <property type="entry name" value="Ala_export_AlaE"/>
</dbReference>
<accession>A0A7C1NWS4</accession>
<feature type="transmembrane region" description="Helical" evidence="8">
    <location>
        <begin position="12"/>
        <end position="31"/>
    </location>
</feature>
<dbReference type="HAMAP" id="MF_00914">
    <property type="entry name" value="L_Ala_exporter"/>
    <property type="match status" value="1"/>
</dbReference>
<name>A0A7C1NWS4_9HYPH</name>
<evidence type="ECO:0000256" key="4">
    <source>
        <dbReference type="ARBA" id="ARBA00022692"/>
    </source>
</evidence>
<evidence type="ECO:0000256" key="7">
    <source>
        <dbReference type="ARBA" id="ARBA00023136"/>
    </source>
</evidence>
<keyword evidence="7 8" id="KW-0472">Membrane</keyword>
<dbReference type="Pfam" id="PF06610">
    <property type="entry name" value="AlaE"/>
    <property type="match status" value="1"/>
</dbReference>
<dbReference type="GO" id="GO:0034639">
    <property type="term" value="F:L-amino acid efflux transmembrane transporter activity"/>
    <property type="evidence" value="ECO:0007669"/>
    <property type="project" value="UniProtKB-UniRule"/>
</dbReference>
<keyword evidence="2 8" id="KW-1003">Cell membrane</keyword>
<keyword evidence="1 8" id="KW-0813">Transport</keyword>
<proteinExistence type="inferred from homology"/>
<comment type="subcellular location">
    <subcellularLocation>
        <location evidence="8">Cell inner membrane</location>
        <topology evidence="8">Multi-pass membrane protein</topology>
    </subcellularLocation>
</comment>
<dbReference type="GO" id="GO:0032973">
    <property type="term" value="P:amino acid export across plasma membrane"/>
    <property type="evidence" value="ECO:0007669"/>
    <property type="project" value="UniProtKB-UniRule"/>
</dbReference>
<keyword evidence="5 8" id="KW-0029">Amino-acid transport</keyword>
<feature type="transmembrane region" description="Helical" evidence="8">
    <location>
        <begin position="81"/>
        <end position="103"/>
    </location>
</feature>
<keyword evidence="4 8" id="KW-0812">Transmembrane</keyword>
<feature type="transmembrane region" description="Helical" evidence="8">
    <location>
        <begin position="43"/>
        <end position="60"/>
    </location>
</feature>
<sequence length="153" mass="16830">MSETTTRSGSTRAYVADTLALILFFTTTGIINERFIAGMTWEQVLHARLIGGVLMVPVGRPYGMWRDWMMSHAKETRVSQLFWDSSALMSFQVPIYAAIIAFSGATGDGLIRGVLGAALMMIVLGRPYGAFLNWIRHLFGLPPGGEKPMSLNT</sequence>
<comment type="similarity">
    <text evidence="8">Belongs to the AlaE exporter family.</text>
</comment>
<evidence type="ECO:0000256" key="5">
    <source>
        <dbReference type="ARBA" id="ARBA00022970"/>
    </source>
</evidence>
<evidence type="ECO:0000313" key="9">
    <source>
        <dbReference type="EMBL" id="HEB42713.1"/>
    </source>
</evidence>
<comment type="caution">
    <text evidence="9">The sequence shown here is derived from an EMBL/GenBank/DDBJ whole genome shotgun (WGS) entry which is preliminary data.</text>
</comment>
<gene>
    <name evidence="8 9" type="primary">alaE</name>
    <name evidence="9" type="ORF">ENP70_03200</name>
</gene>
<evidence type="ECO:0000256" key="3">
    <source>
        <dbReference type="ARBA" id="ARBA00022519"/>
    </source>
</evidence>
<dbReference type="GO" id="GO:0005886">
    <property type="term" value="C:plasma membrane"/>
    <property type="evidence" value="ECO:0007669"/>
    <property type="project" value="UniProtKB-SubCell"/>
</dbReference>
<protein>
    <recommendedName>
        <fullName evidence="8">L-alanine exporter AlaE</fullName>
    </recommendedName>
</protein>
<organism evidence="9">
    <name type="scientific">Agrobacterium albertimagni</name>
    <dbReference type="NCBI Taxonomy" id="147266"/>
    <lineage>
        <taxon>Bacteria</taxon>
        <taxon>Pseudomonadati</taxon>
        <taxon>Pseudomonadota</taxon>
        <taxon>Alphaproteobacteria</taxon>
        <taxon>Hyphomicrobiales</taxon>
        <taxon>Rhizobiaceae</taxon>
        <taxon>Rhizobium/Agrobacterium group</taxon>
        <taxon>Agrobacterium</taxon>
    </lineage>
</organism>
<keyword evidence="6 8" id="KW-1133">Transmembrane helix</keyword>
<feature type="transmembrane region" description="Helical" evidence="8">
    <location>
        <begin position="109"/>
        <end position="129"/>
    </location>
</feature>
<dbReference type="EMBL" id="DSKI01000176">
    <property type="protein sequence ID" value="HEB42713.1"/>
    <property type="molecule type" value="Genomic_DNA"/>
</dbReference>